<dbReference type="PANTHER" id="PTHR47529">
    <property type="entry name" value="PEPTIDYL-PROLYL CIS-TRANS ISOMERASE D"/>
    <property type="match status" value="1"/>
</dbReference>
<name>A0ABY4AGK3_9BURK</name>
<feature type="domain" description="PpiC" evidence="13">
    <location>
        <begin position="265"/>
        <end position="368"/>
    </location>
</feature>
<evidence type="ECO:0000256" key="8">
    <source>
        <dbReference type="ARBA" id="ARBA00023235"/>
    </source>
</evidence>
<keyword evidence="5" id="KW-1133">Transmembrane helix</keyword>
<dbReference type="EMBL" id="CP063982">
    <property type="protein sequence ID" value="UOD49314.1"/>
    <property type="molecule type" value="Genomic_DNA"/>
</dbReference>
<dbReference type="Proteomes" id="UP000831607">
    <property type="component" value="Chromosome"/>
</dbReference>
<gene>
    <name evidence="14" type="ORF">DHf2319_07355</name>
</gene>
<dbReference type="InterPro" id="IPR023058">
    <property type="entry name" value="PPIase_PpiC_CS"/>
</dbReference>
<dbReference type="PROSITE" id="PS01096">
    <property type="entry name" value="PPIC_PPIASE_1"/>
    <property type="match status" value="1"/>
</dbReference>
<evidence type="ECO:0000256" key="7">
    <source>
        <dbReference type="ARBA" id="ARBA00023186"/>
    </source>
</evidence>
<evidence type="ECO:0000256" key="3">
    <source>
        <dbReference type="ARBA" id="ARBA00022519"/>
    </source>
</evidence>
<comment type="subcellular location">
    <subcellularLocation>
        <location evidence="1">Cell inner membrane</location>
        <topology evidence="1">Single-pass type II membrane protein</topology>
        <orientation evidence="1">Periplasmic side</orientation>
    </subcellularLocation>
</comment>
<evidence type="ECO:0000256" key="11">
    <source>
        <dbReference type="ARBA" id="ARBA00042775"/>
    </source>
</evidence>
<organism evidence="14 15">
    <name type="scientific">Orrella daihaiensis</name>
    <dbReference type="NCBI Taxonomy" id="2782176"/>
    <lineage>
        <taxon>Bacteria</taxon>
        <taxon>Pseudomonadati</taxon>
        <taxon>Pseudomonadota</taxon>
        <taxon>Betaproteobacteria</taxon>
        <taxon>Burkholderiales</taxon>
        <taxon>Alcaligenaceae</taxon>
        <taxon>Orrella</taxon>
    </lineage>
</organism>
<keyword evidence="7" id="KW-0143">Chaperone</keyword>
<evidence type="ECO:0000256" key="12">
    <source>
        <dbReference type="PROSITE-ProRule" id="PRU00278"/>
    </source>
</evidence>
<dbReference type="Gene3D" id="1.10.4030.10">
    <property type="entry name" value="Porin chaperone SurA, peptide-binding domain"/>
    <property type="match status" value="1"/>
</dbReference>
<evidence type="ECO:0000256" key="5">
    <source>
        <dbReference type="ARBA" id="ARBA00022989"/>
    </source>
</evidence>
<keyword evidence="15" id="KW-1185">Reference proteome</keyword>
<dbReference type="InterPro" id="IPR000297">
    <property type="entry name" value="PPIase_PpiC"/>
</dbReference>
<proteinExistence type="inferred from homology"/>
<evidence type="ECO:0000313" key="15">
    <source>
        <dbReference type="Proteomes" id="UP000831607"/>
    </source>
</evidence>
<keyword evidence="8 12" id="KW-0413">Isomerase</keyword>
<dbReference type="SUPFAM" id="SSF54534">
    <property type="entry name" value="FKBP-like"/>
    <property type="match status" value="1"/>
</dbReference>
<reference evidence="14 15" key="1">
    <citation type="submission" date="2020-11" db="EMBL/GenBank/DDBJ databases">
        <title>Algicoccus daihaiensis sp.nov., isolated from Daihai Lake in Inner Mongolia.</title>
        <authorList>
            <person name="Kai J."/>
        </authorList>
    </citation>
    <scope>NUCLEOTIDE SEQUENCE [LARGE SCALE GENOMIC DNA]</scope>
    <source>
        <strain evidence="15">f23</strain>
    </source>
</reference>
<dbReference type="InterPro" id="IPR052029">
    <property type="entry name" value="PpiD_chaperone"/>
</dbReference>
<dbReference type="RefSeq" id="WP_256462150.1">
    <property type="nucleotide sequence ID" value="NZ_CP063982.1"/>
</dbReference>
<dbReference type="Gene3D" id="3.10.50.40">
    <property type="match status" value="1"/>
</dbReference>
<dbReference type="PROSITE" id="PS50198">
    <property type="entry name" value="PPIC_PPIASE_2"/>
    <property type="match status" value="1"/>
</dbReference>
<dbReference type="InterPro" id="IPR046357">
    <property type="entry name" value="PPIase_dom_sf"/>
</dbReference>
<evidence type="ECO:0000256" key="6">
    <source>
        <dbReference type="ARBA" id="ARBA00023136"/>
    </source>
</evidence>
<evidence type="ECO:0000313" key="14">
    <source>
        <dbReference type="EMBL" id="UOD49314.1"/>
    </source>
</evidence>
<dbReference type="InterPro" id="IPR027304">
    <property type="entry name" value="Trigger_fact/SurA_dom_sf"/>
</dbReference>
<comment type="similarity">
    <text evidence="9">Belongs to the PpiD chaperone family.</text>
</comment>
<sequence length="652" mass="71335">MFDFIRSHRRWMQLVLLLLVVPAFAFFGIEGYVGFMSRDKELAEVNGVAITQPEYDAVRRNQLEELRRVLGAQFDAEALDTPTFRERILNDMINQRVIAEAAMQGRYTVSDEQLRETIAKIPAVQENGVFSPERYRQVLAAQGMTPADFEMRVRSDLILSQVLGPIGSTAAAPKRVADELMAALTQQRTVALRRFNAQGFEADVQVTDADIQAWYDANAEQLRLPESVDVEYVVLDEAAASRGLSVPAAEIEAYYQQNQSRFGQPEQRRVSHILREVATDADQSARDAALAKAQELANQLKADPSQFAKLAAEFSEDPGSSGQGGDLGWISKDTLVPEVEEAVFKLEPNTISEVIQSPFGYHVAVVTQVQPASVKPLEQVRDEVQNEVLRQMASVRFADLASELTNLVYDQRDALEPIAQQLGLELKRAQAVARSGLLPDELFFRSTPLQAGQAEILGNPRVLQVAFSPEVFQDKLNSGVIETSPGSLVALRVTQVNPSSVPPLEQVKELIREDLVAQGALKLAREAGKAALTVIADGSQPAIGFAAAEVVSRQDPRNLSPVELDAVMKLSESEVPKVIGVDTPIGYSLLEVKAVNPGEPLPDANQAQFKGQLAQAWGGAEEQAALLVLRRLFNVQILPDARVLIDGNDAGT</sequence>
<evidence type="ECO:0000256" key="4">
    <source>
        <dbReference type="ARBA" id="ARBA00022692"/>
    </source>
</evidence>
<dbReference type="PANTHER" id="PTHR47529:SF1">
    <property type="entry name" value="PERIPLASMIC CHAPERONE PPID"/>
    <property type="match status" value="1"/>
</dbReference>
<dbReference type="SUPFAM" id="SSF109998">
    <property type="entry name" value="Triger factor/SurA peptide-binding domain-like"/>
    <property type="match status" value="1"/>
</dbReference>
<dbReference type="Pfam" id="PF13624">
    <property type="entry name" value="SurA_N_3"/>
    <property type="match status" value="1"/>
</dbReference>
<evidence type="ECO:0000256" key="9">
    <source>
        <dbReference type="ARBA" id="ARBA00038408"/>
    </source>
</evidence>
<protein>
    <recommendedName>
        <fullName evidence="10">Periplasmic chaperone PpiD</fullName>
    </recommendedName>
    <alternativeName>
        <fullName evidence="11">Periplasmic folding chaperone</fullName>
    </alternativeName>
</protein>
<keyword evidence="6" id="KW-0472">Membrane</keyword>
<keyword evidence="3" id="KW-0997">Cell inner membrane</keyword>
<evidence type="ECO:0000256" key="2">
    <source>
        <dbReference type="ARBA" id="ARBA00022475"/>
    </source>
</evidence>
<keyword evidence="2" id="KW-1003">Cell membrane</keyword>
<accession>A0ABY4AGK3</accession>
<dbReference type="Pfam" id="PF13616">
    <property type="entry name" value="Rotamase_3"/>
    <property type="match status" value="1"/>
</dbReference>
<evidence type="ECO:0000259" key="13">
    <source>
        <dbReference type="PROSITE" id="PS50198"/>
    </source>
</evidence>
<evidence type="ECO:0000256" key="1">
    <source>
        <dbReference type="ARBA" id="ARBA00004382"/>
    </source>
</evidence>
<keyword evidence="12" id="KW-0697">Rotamase</keyword>
<evidence type="ECO:0000256" key="10">
    <source>
        <dbReference type="ARBA" id="ARBA00040743"/>
    </source>
</evidence>
<keyword evidence="4" id="KW-0812">Transmembrane</keyword>